<comment type="caution">
    <text evidence="7">The sequence shown here is derived from an EMBL/GenBank/DDBJ whole genome shotgun (WGS) entry which is preliminary data.</text>
</comment>
<comment type="similarity">
    <text evidence="1">Belongs to the UDPGP type 2 family.</text>
</comment>
<evidence type="ECO:0000313" key="8">
    <source>
        <dbReference type="Proteomes" id="UP000178991"/>
    </source>
</evidence>
<sequence>MEGELEIKKAIIPVAGLGTRFLPLSLAVSKEFFPLVDKPMIQYIIEEVKKSGIKEVIFVISPKQKMIMNYFKTSPELEKLLIKRKKDKILKELKDFEATFEDIKFSFAVQKLPLGDGHAILQAGKFVGSEPVAVSWSDDIIESDVPAIEQLMEIFKTTNNAPVIALKSIPRDKIPAYGSVAVEKISNRLYKIKKIIEKPDPSEIKSDLVIVGRYILTPEVFSYLKKAHPSKKGEIILGEVFDKMLSDGMPLYGYDVKGEWLECGDKSKWLKSFIYLAAKDPVFGKEIKEYIKTIK</sequence>
<comment type="catalytic activity">
    <reaction evidence="5">
        <text>alpha-D-glucose 1-phosphate + UTP + H(+) = UDP-alpha-D-glucose + diphosphate</text>
        <dbReference type="Rhea" id="RHEA:19889"/>
        <dbReference type="ChEBI" id="CHEBI:15378"/>
        <dbReference type="ChEBI" id="CHEBI:33019"/>
        <dbReference type="ChEBI" id="CHEBI:46398"/>
        <dbReference type="ChEBI" id="CHEBI:58601"/>
        <dbReference type="ChEBI" id="CHEBI:58885"/>
        <dbReference type="EC" id="2.7.7.9"/>
    </reaction>
</comment>
<dbReference type="InterPro" id="IPR005835">
    <property type="entry name" value="NTP_transferase_dom"/>
</dbReference>
<proteinExistence type="inferred from homology"/>
<dbReference type="InterPro" id="IPR029044">
    <property type="entry name" value="Nucleotide-diphossugar_trans"/>
</dbReference>
<accession>A0A1G2HKC6</accession>
<evidence type="ECO:0000313" key="7">
    <source>
        <dbReference type="EMBL" id="OGZ62740.1"/>
    </source>
</evidence>
<dbReference type="GO" id="GO:0003983">
    <property type="term" value="F:UTP:glucose-1-phosphate uridylyltransferase activity"/>
    <property type="evidence" value="ECO:0007669"/>
    <property type="project" value="UniProtKB-EC"/>
</dbReference>
<feature type="domain" description="Nucleotidyl transferase" evidence="6">
    <location>
        <begin position="9"/>
        <end position="270"/>
    </location>
</feature>
<evidence type="ECO:0000256" key="1">
    <source>
        <dbReference type="ARBA" id="ARBA00006890"/>
    </source>
</evidence>
<keyword evidence="3" id="KW-0808">Transferase</keyword>
<dbReference type="AlphaFoldDB" id="A0A1G2HKC6"/>
<keyword evidence="4" id="KW-0548">Nucleotidyltransferase</keyword>
<dbReference type="SUPFAM" id="SSF53448">
    <property type="entry name" value="Nucleotide-diphospho-sugar transferases"/>
    <property type="match status" value="1"/>
</dbReference>
<dbReference type="EMBL" id="MHOL01000014">
    <property type="protein sequence ID" value="OGZ62740.1"/>
    <property type="molecule type" value="Genomic_DNA"/>
</dbReference>
<dbReference type="GO" id="GO:0006011">
    <property type="term" value="P:UDP-alpha-D-glucose metabolic process"/>
    <property type="evidence" value="ECO:0007669"/>
    <property type="project" value="InterPro"/>
</dbReference>
<dbReference type="Pfam" id="PF00483">
    <property type="entry name" value="NTP_transferase"/>
    <property type="match status" value="1"/>
</dbReference>
<dbReference type="PANTHER" id="PTHR43197:SF1">
    <property type="entry name" value="UTP--GLUCOSE-1-PHOSPHATE URIDYLYLTRANSFERASE"/>
    <property type="match status" value="1"/>
</dbReference>
<dbReference type="PANTHER" id="PTHR43197">
    <property type="entry name" value="UTP--GLUCOSE-1-PHOSPHATE URIDYLYLTRANSFERASE"/>
    <property type="match status" value="1"/>
</dbReference>
<organism evidence="7 8">
    <name type="scientific">Candidatus Staskawiczbacteria bacterium RIFCSPHIGHO2_01_FULL_34_27</name>
    <dbReference type="NCBI Taxonomy" id="1802199"/>
    <lineage>
        <taxon>Bacteria</taxon>
        <taxon>Candidatus Staskawicziibacteriota</taxon>
    </lineage>
</organism>
<name>A0A1G2HKC6_9BACT</name>
<evidence type="ECO:0000256" key="5">
    <source>
        <dbReference type="ARBA" id="ARBA00048128"/>
    </source>
</evidence>
<reference evidence="7 8" key="1">
    <citation type="journal article" date="2016" name="Nat. Commun.">
        <title>Thousands of microbial genomes shed light on interconnected biogeochemical processes in an aquifer system.</title>
        <authorList>
            <person name="Anantharaman K."/>
            <person name="Brown C.T."/>
            <person name="Hug L.A."/>
            <person name="Sharon I."/>
            <person name="Castelle C.J."/>
            <person name="Probst A.J."/>
            <person name="Thomas B.C."/>
            <person name="Singh A."/>
            <person name="Wilkins M.J."/>
            <person name="Karaoz U."/>
            <person name="Brodie E.L."/>
            <person name="Williams K.H."/>
            <person name="Hubbard S.S."/>
            <person name="Banfield J.F."/>
        </authorList>
    </citation>
    <scope>NUCLEOTIDE SEQUENCE [LARGE SCALE GENOMIC DNA]</scope>
</reference>
<dbReference type="EC" id="2.7.7.9" evidence="2"/>
<dbReference type="InterPro" id="IPR005771">
    <property type="entry name" value="GalU_uridylyltTrfase_bac/arc"/>
</dbReference>
<protein>
    <recommendedName>
        <fullName evidence="2">UTP--glucose-1-phosphate uridylyltransferase</fullName>
        <ecNumber evidence="2">2.7.7.9</ecNumber>
    </recommendedName>
</protein>
<gene>
    <name evidence="7" type="ORF">A2639_02790</name>
</gene>
<evidence type="ECO:0000256" key="4">
    <source>
        <dbReference type="ARBA" id="ARBA00022695"/>
    </source>
</evidence>
<evidence type="ECO:0000256" key="2">
    <source>
        <dbReference type="ARBA" id="ARBA00012415"/>
    </source>
</evidence>
<evidence type="ECO:0000259" key="6">
    <source>
        <dbReference type="Pfam" id="PF00483"/>
    </source>
</evidence>
<dbReference type="Gene3D" id="3.90.550.10">
    <property type="entry name" value="Spore Coat Polysaccharide Biosynthesis Protein SpsA, Chain A"/>
    <property type="match status" value="1"/>
</dbReference>
<dbReference type="Proteomes" id="UP000178991">
    <property type="component" value="Unassembled WGS sequence"/>
</dbReference>
<evidence type="ECO:0000256" key="3">
    <source>
        <dbReference type="ARBA" id="ARBA00022679"/>
    </source>
</evidence>